<gene>
    <name evidence="1" type="ORF">CCMP2556_LOCUS42222</name>
</gene>
<dbReference type="Proteomes" id="UP001642484">
    <property type="component" value="Unassembled WGS sequence"/>
</dbReference>
<organism evidence="1 2">
    <name type="scientific">Durusdinium trenchii</name>
    <dbReference type="NCBI Taxonomy" id="1381693"/>
    <lineage>
        <taxon>Eukaryota</taxon>
        <taxon>Sar</taxon>
        <taxon>Alveolata</taxon>
        <taxon>Dinophyceae</taxon>
        <taxon>Suessiales</taxon>
        <taxon>Symbiodiniaceae</taxon>
        <taxon>Durusdinium</taxon>
    </lineage>
</organism>
<dbReference type="EMBL" id="CAXAMN010024506">
    <property type="protein sequence ID" value="CAK9087307.1"/>
    <property type="molecule type" value="Genomic_DNA"/>
</dbReference>
<sequence>MSFRKEDATDTVGHPAQLVVDMLGCDDDQSRKFHCGQLEAWYQEYAQHRGEAREVLRAHLDHNKWKDAAINTEQLRSVRWMVGSQPKGNTCPAELRRVLCVTPQSQVLHLKLVVHLFGEQSRRLRASARSRVRLSSDQFDDFFADFACMYSMVLTEARQLSTWNAEKEETLMKSFFQRDYKADVEAIVTSKLATWKLQHFGLWHDLVAPVTSPVPETSAAEVMDLEEQAHQAKYRELRAKIAQDLSTMTAFNAKSDENDRRSHVVSVMHERAQVQIGKELCESFMEKSCRVMLSTEKNSLDAGMTGLLKNLAVSKKVNINDLHVVLYVDCTKMGVLSQIEVNNIGAMAEKDKLMASRIGLRAFTLNLNTDELHKNRESPSAYVCYLGVSDVSLPGKGTAHRKVRGAPEAEALPSSSFPAALNEKDFIVPGCGQETLLSHDQRRNLTDHQETSQWLGGSHGAEAASLSFV</sequence>
<evidence type="ECO:0000313" key="1">
    <source>
        <dbReference type="EMBL" id="CAK9087307.1"/>
    </source>
</evidence>
<name>A0ABP0QK18_9DINO</name>
<accession>A0ABP0QK18</accession>
<keyword evidence="2" id="KW-1185">Reference proteome</keyword>
<reference evidence="1 2" key="1">
    <citation type="submission" date="2024-02" db="EMBL/GenBank/DDBJ databases">
        <authorList>
            <person name="Chen Y."/>
            <person name="Shah S."/>
            <person name="Dougan E. K."/>
            <person name="Thang M."/>
            <person name="Chan C."/>
        </authorList>
    </citation>
    <scope>NUCLEOTIDE SEQUENCE [LARGE SCALE GENOMIC DNA]</scope>
</reference>
<protein>
    <submittedName>
        <fullName evidence="1">Uncharacterized protein</fullName>
    </submittedName>
</protein>
<evidence type="ECO:0000313" key="2">
    <source>
        <dbReference type="Proteomes" id="UP001642484"/>
    </source>
</evidence>
<proteinExistence type="predicted"/>
<comment type="caution">
    <text evidence="1">The sequence shown here is derived from an EMBL/GenBank/DDBJ whole genome shotgun (WGS) entry which is preliminary data.</text>
</comment>